<evidence type="ECO:0000313" key="2">
    <source>
        <dbReference type="Proteomes" id="UP001461498"/>
    </source>
</evidence>
<dbReference type="EMBL" id="JAPXFL010000013">
    <property type="protein sequence ID" value="KAK9497825.1"/>
    <property type="molecule type" value="Genomic_DNA"/>
</dbReference>
<organism evidence="1 2">
    <name type="scientific">Rhynocoris fuscipes</name>
    <dbReference type="NCBI Taxonomy" id="488301"/>
    <lineage>
        <taxon>Eukaryota</taxon>
        <taxon>Metazoa</taxon>
        <taxon>Ecdysozoa</taxon>
        <taxon>Arthropoda</taxon>
        <taxon>Hexapoda</taxon>
        <taxon>Insecta</taxon>
        <taxon>Pterygota</taxon>
        <taxon>Neoptera</taxon>
        <taxon>Paraneoptera</taxon>
        <taxon>Hemiptera</taxon>
        <taxon>Heteroptera</taxon>
        <taxon>Panheteroptera</taxon>
        <taxon>Cimicomorpha</taxon>
        <taxon>Reduviidae</taxon>
        <taxon>Harpactorinae</taxon>
        <taxon>Harpactorini</taxon>
        <taxon>Rhynocoris</taxon>
    </lineage>
</organism>
<proteinExistence type="predicted"/>
<gene>
    <name evidence="1" type="ORF">O3M35_003744</name>
</gene>
<comment type="caution">
    <text evidence="1">The sequence shown here is derived from an EMBL/GenBank/DDBJ whole genome shotgun (WGS) entry which is preliminary data.</text>
</comment>
<evidence type="ECO:0000313" key="1">
    <source>
        <dbReference type="EMBL" id="KAK9497825.1"/>
    </source>
</evidence>
<name>A0AAW1CIF1_9HEMI</name>
<sequence length="69" mass="7564">MNSFLAVEKNGGYRGGLHAPAAVLLNIGTAEYRIIVGTLGRQQLRMEIESIASIVKIPTFLQTNCLYLK</sequence>
<reference evidence="1 2" key="1">
    <citation type="submission" date="2022-12" db="EMBL/GenBank/DDBJ databases">
        <title>Chromosome-level genome assembly of true bugs.</title>
        <authorList>
            <person name="Ma L."/>
            <person name="Li H."/>
        </authorList>
    </citation>
    <scope>NUCLEOTIDE SEQUENCE [LARGE SCALE GENOMIC DNA]</scope>
    <source>
        <strain evidence="1">Lab_2022b</strain>
    </source>
</reference>
<dbReference type="AlphaFoldDB" id="A0AAW1CIF1"/>
<protein>
    <submittedName>
        <fullName evidence="1">Uncharacterized protein</fullName>
    </submittedName>
</protein>
<accession>A0AAW1CIF1</accession>
<keyword evidence="2" id="KW-1185">Reference proteome</keyword>
<dbReference type="Proteomes" id="UP001461498">
    <property type="component" value="Unassembled WGS sequence"/>
</dbReference>